<dbReference type="GO" id="GO:0030950">
    <property type="term" value="P:establishment or maintenance of actin cytoskeleton polarity"/>
    <property type="evidence" value="ECO:0007669"/>
    <property type="project" value="EnsemblFungi"/>
</dbReference>
<dbReference type="AlphaFoldDB" id="A7THG8"/>
<dbReference type="InterPro" id="IPR043453">
    <property type="entry name" value="Slm1_PH"/>
</dbReference>
<dbReference type="InParanoid" id="A7THG8"/>
<dbReference type="Gene3D" id="2.30.29.30">
    <property type="entry name" value="Pleckstrin-homology domain (PH domain)/Phosphotyrosine-binding domain (PTB)"/>
    <property type="match status" value="1"/>
</dbReference>
<dbReference type="EMBL" id="DS480391">
    <property type="protein sequence ID" value="EDO18292.1"/>
    <property type="molecule type" value="Genomic_DNA"/>
</dbReference>
<feature type="region of interest" description="Disordered" evidence="5">
    <location>
        <begin position="588"/>
        <end position="617"/>
    </location>
</feature>
<dbReference type="InterPro" id="IPR001849">
    <property type="entry name" value="PH_domain"/>
</dbReference>
<reference evidence="7 8" key="1">
    <citation type="journal article" date="2007" name="Proc. Natl. Acad. Sci. U.S.A.">
        <title>Independent sorting-out of thousands of duplicated gene pairs in two yeast species descended from a whole-genome duplication.</title>
        <authorList>
            <person name="Scannell D.R."/>
            <person name="Frank A.C."/>
            <person name="Conant G.C."/>
            <person name="Byrne K.P."/>
            <person name="Woolfit M."/>
            <person name="Wolfe K.H."/>
        </authorList>
    </citation>
    <scope>NUCLEOTIDE SEQUENCE [LARGE SCALE GENOMIC DNA]</scope>
    <source>
        <strain evidence="8">ATCC 22028 / DSM 70294 / BCRC 21397 / CBS 2163 / NBRC 10782 / NRRL Y-8283 / UCD 57-17</strain>
    </source>
</reference>
<dbReference type="InterPro" id="IPR046868">
    <property type="entry name" value="BAR_4"/>
</dbReference>
<dbReference type="FunCoup" id="A7THG8">
    <property type="interactions" value="161"/>
</dbReference>
<comment type="subcellular location">
    <subcellularLocation>
        <location evidence="1">Cell membrane</location>
        <topology evidence="1">Peripheral membrane protein</topology>
        <orientation evidence="1">Cytoplasmic side</orientation>
    </subcellularLocation>
</comment>
<dbReference type="SMART" id="SM00233">
    <property type="entry name" value="PH"/>
    <property type="match status" value="1"/>
</dbReference>
<dbReference type="GO" id="GO:0042802">
    <property type="term" value="F:identical protein binding"/>
    <property type="evidence" value="ECO:0007669"/>
    <property type="project" value="EnsemblFungi"/>
</dbReference>
<gene>
    <name evidence="7" type="ORF">Kpol_1039p42</name>
</gene>
<proteinExistence type="predicted"/>
<evidence type="ECO:0000313" key="7">
    <source>
        <dbReference type="EMBL" id="EDO18292.1"/>
    </source>
</evidence>
<dbReference type="OrthoDB" id="5598057at2759"/>
<evidence type="ECO:0000256" key="3">
    <source>
        <dbReference type="ARBA" id="ARBA00064463"/>
    </source>
</evidence>
<evidence type="ECO:0000256" key="2">
    <source>
        <dbReference type="ARBA" id="ARBA00022553"/>
    </source>
</evidence>
<dbReference type="CDD" id="cd13311">
    <property type="entry name" value="PH_Slm1"/>
    <property type="match status" value="1"/>
</dbReference>
<comment type="subunit">
    <text evidence="3">Heterodimer of SLM1-SLM2. Binds phosphatidylinositol 4,5-bisphosphate, which is required for function. Interacts with the TORC2 subunits AVO2, BIT61 and TOR2. Interacts with the calcineurin catalytic subunits CNA1 and CNA2.</text>
</comment>
<evidence type="ECO:0000256" key="5">
    <source>
        <dbReference type="SAM" id="MobiDB-lite"/>
    </source>
</evidence>
<dbReference type="GO" id="GO:0031929">
    <property type="term" value="P:TOR signaling"/>
    <property type="evidence" value="ECO:0007669"/>
    <property type="project" value="EnsemblFungi"/>
</dbReference>
<feature type="compositionally biased region" description="Polar residues" evidence="5">
    <location>
        <begin position="608"/>
        <end position="617"/>
    </location>
</feature>
<feature type="region of interest" description="Disordered" evidence="5">
    <location>
        <begin position="130"/>
        <end position="154"/>
    </location>
</feature>
<dbReference type="FunFam" id="2.30.29.30:FF:000328">
    <property type="entry name" value="Phosphatidylinositol 4,5-bisphosphate-binding protein SLM1"/>
    <property type="match status" value="1"/>
</dbReference>
<evidence type="ECO:0000259" key="6">
    <source>
        <dbReference type="PROSITE" id="PS50003"/>
    </source>
</evidence>
<dbReference type="PANTHER" id="PTHR31941:SF16">
    <property type="entry name" value="PHOSPHATIDYLINOSITOL 4,5-BISPHOSPHATE-BINDING PROTEIN SLM1-RELATED"/>
    <property type="match status" value="1"/>
</dbReference>
<name>A7THG8_VANPO</name>
<dbReference type="InterPro" id="IPR027267">
    <property type="entry name" value="AH/BAR_dom_sf"/>
</dbReference>
<keyword evidence="4" id="KW-0175">Coiled coil</keyword>
<sequence>MSKHNTMTSTMSDILPQQQRNLQQLQNLQNRTRSLGIVPNEFSNSYLQKIHEKQMQQSTSPILNSGQPELNFVNTDASQQETMVNHSLTNSYNNYSFQNNTNNTMGTGVNQGVATPTMNPASHLPSFQGKTSITSGTINHSTLHPQRSNQQQDPRSPLVILIPTSSQPTDILAQRFGAWRNVIKSLITYLSEIASIQDEIVRQQLRLTHSIQFPFFSIENTYQPTGSEDKMNQSFFLPLGNGSVQDLPTILSQYHGTLASNASKASKELSTEIIPRLEDLRRDLLVKIKEIKFLQSDFKNSCSKELQQTKQDMRRFLDSIAEAKFGSPKQDPYLTKIILDKQIKKQITEENFLHEAYDNLENSAAELERVVVMEIQNALTIYARLIGQQSQIVFDVLISKLDMGFFSKDPRFEWDSFIARDPNFIPPNIPTRKVSSIVYKNQFDPLTHEVKTGYLEKRSKFLKSYSKGYYVLTPSFLHEFKTADRKKDIVPIMSLSLSDCAVAEHSKKGSSDFKFILHSKQNGLISRGHNWVFKSDSYESMMLWFTAIKELTSMPDINTKVKYITTKLKLDSSGRPLSRISSNVTFENNQDKLNDENMDDSGVIPGITISSPRASRS</sequence>
<dbReference type="PhylomeDB" id="A7THG8"/>
<evidence type="ECO:0000256" key="4">
    <source>
        <dbReference type="SAM" id="Coils"/>
    </source>
</evidence>
<organism evidence="8">
    <name type="scientific">Vanderwaltozyma polyspora (strain ATCC 22028 / DSM 70294 / BCRC 21397 / CBS 2163 / NBRC 10782 / NRRL Y-8283 / UCD 57-17)</name>
    <name type="common">Kluyveromyces polysporus</name>
    <dbReference type="NCBI Taxonomy" id="436907"/>
    <lineage>
        <taxon>Eukaryota</taxon>
        <taxon>Fungi</taxon>
        <taxon>Dikarya</taxon>
        <taxon>Ascomycota</taxon>
        <taxon>Saccharomycotina</taxon>
        <taxon>Saccharomycetes</taxon>
        <taxon>Saccharomycetales</taxon>
        <taxon>Saccharomycetaceae</taxon>
        <taxon>Vanderwaltozyma</taxon>
    </lineage>
</organism>
<dbReference type="GO" id="GO:0070941">
    <property type="term" value="P:eisosome assembly"/>
    <property type="evidence" value="ECO:0007669"/>
    <property type="project" value="EnsemblFungi"/>
</dbReference>
<dbReference type="GO" id="GO:0016197">
    <property type="term" value="P:endosomal transport"/>
    <property type="evidence" value="ECO:0007669"/>
    <property type="project" value="EnsemblFungi"/>
</dbReference>
<dbReference type="STRING" id="436907.A7THG8"/>
<dbReference type="GO" id="GO:0051017">
    <property type="term" value="P:actin filament bundle assembly"/>
    <property type="evidence" value="ECO:0007669"/>
    <property type="project" value="EnsemblFungi"/>
</dbReference>
<accession>A7THG8</accession>
<dbReference type="PROSITE" id="PS50003">
    <property type="entry name" value="PH_DOMAIN"/>
    <property type="match status" value="1"/>
</dbReference>
<evidence type="ECO:0000256" key="1">
    <source>
        <dbReference type="ARBA" id="ARBA00004413"/>
    </source>
</evidence>
<keyword evidence="8" id="KW-1185">Reference proteome</keyword>
<dbReference type="GeneID" id="5546572"/>
<dbReference type="Proteomes" id="UP000000267">
    <property type="component" value="Unassembled WGS sequence"/>
</dbReference>
<dbReference type="OMA" id="QVHEENA"/>
<feature type="coiled-coil region" evidence="4">
    <location>
        <begin position="350"/>
        <end position="377"/>
    </location>
</feature>
<dbReference type="InterPro" id="IPR046869">
    <property type="entry name" value="SLM1/RGC1-like_PH"/>
</dbReference>
<dbReference type="Pfam" id="PF20400">
    <property type="entry name" value="BAR_4"/>
    <property type="match status" value="1"/>
</dbReference>
<dbReference type="GO" id="GO:0005546">
    <property type="term" value="F:phosphatidylinositol-4,5-bisphosphate binding"/>
    <property type="evidence" value="ECO:0007669"/>
    <property type="project" value="EnsemblFungi"/>
</dbReference>
<dbReference type="Gene3D" id="1.20.1270.60">
    <property type="entry name" value="Arfaptin homology (AH) domain/BAR domain"/>
    <property type="match status" value="1"/>
</dbReference>
<feature type="domain" description="PH" evidence="6">
    <location>
        <begin position="448"/>
        <end position="553"/>
    </location>
</feature>
<dbReference type="Pfam" id="PF20399">
    <property type="entry name" value="PH_20"/>
    <property type="match status" value="1"/>
</dbReference>
<dbReference type="GO" id="GO:0001558">
    <property type="term" value="P:regulation of cell growth"/>
    <property type="evidence" value="ECO:0007669"/>
    <property type="project" value="EnsemblFungi"/>
</dbReference>
<dbReference type="GO" id="GO:0072659">
    <property type="term" value="P:protein localization to plasma membrane"/>
    <property type="evidence" value="ECO:0007669"/>
    <property type="project" value="EnsemblFungi"/>
</dbReference>
<dbReference type="eggNOG" id="ENOG502QRAF">
    <property type="taxonomic scope" value="Eukaryota"/>
</dbReference>
<evidence type="ECO:0000313" key="8">
    <source>
        <dbReference type="Proteomes" id="UP000000267"/>
    </source>
</evidence>
<dbReference type="SUPFAM" id="SSF50729">
    <property type="entry name" value="PH domain-like"/>
    <property type="match status" value="1"/>
</dbReference>
<dbReference type="FunFam" id="1.20.1270.60:FF:000078">
    <property type="entry name" value="Slm1p"/>
    <property type="match status" value="1"/>
</dbReference>
<dbReference type="GO" id="GO:0005886">
    <property type="term" value="C:plasma membrane"/>
    <property type="evidence" value="ECO:0007669"/>
    <property type="project" value="UniProtKB-SubCell"/>
</dbReference>
<protein>
    <recommendedName>
        <fullName evidence="6">PH domain-containing protein</fullName>
    </recommendedName>
</protein>
<dbReference type="PANTHER" id="PTHR31941">
    <property type="entry name" value="CYTOSKELETAL SIGNALING PROTEIN SLM1"/>
    <property type="match status" value="1"/>
</dbReference>
<dbReference type="InterPro" id="IPR011993">
    <property type="entry name" value="PH-like_dom_sf"/>
</dbReference>
<dbReference type="HOGENOM" id="CLU_013663_1_0_1"/>
<dbReference type="GO" id="GO:0046625">
    <property type="term" value="F:sphingolipid binding"/>
    <property type="evidence" value="ECO:0007669"/>
    <property type="project" value="EnsemblFungi"/>
</dbReference>
<keyword evidence="2" id="KW-0597">Phosphoprotein</keyword>
<dbReference type="KEGG" id="vpo:Kpol_1039p42"/>
<dbReference type="RefSeq" id="XP_001646150.1">
    <property type="nucleotide sequence ID" value="XM_001646100.1"/>
</dbReference>